<dbReference type="RefSeq" id="WP_102266759.1">
    <property type="nucleotide sequence ID" value="NZ_CALVCM010000018.1"/>
</dbReference>
<evidence type="ECO:0000313" key="4">
    <source>
        <dbReference type="Proteomes" id="UP001524435"/>
    </source>
</evidence>
<dbReference type="EMBL" id="JANGCH010000002">
    <property type="protein sequence ID" value="MCQ5120942.1"/>
    <property type="molecule type" value="Genomic_DNA"/>
</dbReference>
<keyword evidence="1" id="KW-0378">Hydrolase</keyword>
<dbReference type="Pfam" id="PF00293">
    <property type="entry name" value="NUDIX"/>
    <property type="match status" value="1"/>
</dbReference>
<dbReference type="InterPro" id="IPR020084">
    <property type="entry name" value="NUDIX_hydrolase_CS"/>
</dbReference>
<keyword evidence="4" id="KW-1185">Reference proteome</keyword>
<protein>
    <submittedName>
        <fullName evidence="3">NUDIX domain-containing protein</fullName>
    </submittedName>
</protein>
<sequence length="170" mass="19448">MILAKLEDTVWKKQAIAEVRHTVRVIAVNDHDEYAFLRIVGEDAFGQRDHLETIGGGIEENESEEAAIHREVMEESGYTCEIIGAIGEIVDRYYLIKRETHSHFYAVRLGENIGQIKRTPLEQMLIAEVVWLKEGEVLPILENERAKGINRLIQQRDACAFAAYLKQKSK</sequence>
<feature type="domain" description="Nudix hydrolase" evidence="2">
    <location>
        <begin position="18"/>
        <end position="157"/>
    </location>
</feature>
<reference evidence="3 4" key="1">
    <citation type="submission" date="2022-06" db="EMBL/GenBank/DDBJ databases">
        <title>Isolation of gut microbiota from human fecal samples.</title>
        <authorList>
            <person name="Pamer E.G."/>
            <person name="Barat B."/>
            <person name="Waligurski E."/>
            <person name="Medina S."/>
            <person name="Paddock L."/>
            <person name="Mostad J."/>
        </authorList>
    </citation>
    <scope>NUCLEOTIDE SEQUENCE [LARGE SCALE GENOMIC DNA]</scope>
    <source>
        <strain evidence="3 4">DFI.6.1</strain>
    </source>
</reference>
<comment type="caution">
    <text evidence="3">The sequence shown here is derived from an EMBL/GenBank/DDBJ whole genome shotgun (WGS) entry which is preliminary data.</text>
</comment>
<dbReference type="SUPFAM" id="SSF55811">
    <property type="entry name" value="Nudix"/>
    <property type="match status" value="1"/>
</dbReference>
<evidence type="ECO:0000313" key="3">
    <source>
        <dbReference type="EMBL" id="MCQ5120942.1"/>
    </source>
</evidence>
<dbReference type="Gene3D" id="3.90.79.10">
    <property type="entry name" value="Nucleoside Triphosphate Pyrophosphohydrolase"/>
    <property type="match status" value="1"/>
</dbReference>
<dbReference type="PROSITE" id="PS51462">
    <property type="entry name" value="NUDIX"/>
    <property type="match status" value="1"/>
</dbReference>
<name>A0ABT1SI94_9FIRM</name>
<dbReference type="InterPro" id="IPR000086">
    <property type="entry name" value="NUDIX_hydrolase_dom"/>
</dbReference>
<organism evidence="3 4">
    <name type="scientific">Massilicoli timonensis</name>
    <dbReference type="NCBI Taxonomy" id="2015901"/>
    <lineage>
        <taxon>Bacteria</taxon>
        <taxon>Bacillati</taxon>
        <taxon>Bacillota</taxon>
        <taxon>Erysipelotrichia</taxon>
        <taxon>Erysipelotrichales</taxon>
        <taxon>Erysipelotrichaceae</taxon>
        <taxon>Massilicoli</taxon>
    </lineage>
</organism>
<gene>
    <name evidence="3" type="ORF">NE663_01545</name>
</gene>
<proteinExistence type="predicted"/>
<evidence type="ECO:0000256" key="1">
    <source>
        <dbReference type="ARBA" id="ARBA00022801"/>
    </source>
</evidence>
<accession>A0ABT1SI94</accession>
<evidence type="ECO:0000259" key="2">
    <source>
        <dbReference type="PROSITE" id="PS51462"/>
    </source>
</evidence>
<dbReference type="PROSITE" id="PS00893">
    <property type="entry name" value="NUDIX_BOX"/>
    <property type="match status" value="1"/>
</dbReference>
<dbReference type="Proteomes" id="UP001524435">
    <property type="component" value="Unassembled WGS sequence"/>
</dbReference>
<dbReference type="InterPro" id="IPR015797">
    <property type="entry name" value="NUDIX_hydrolase-like_dom_sf"/>
</dbReference>